<reference evidence="3" key="2">
    <citation type="journal article" date="2010" name="Genome Res.">
        <title>Population genomic sequencing of Coccidioides fungi reveals recent hybridization and transposon control.</title>
        <authorList>
            <person name="Neafsey D.E."/>
            <person name="Barker B.M."/>
            <person name="Sharpton T.J."/>
            <person name="Stajich J.E."/>
            <person name="Park D.J."/>
            <person name="Whiston E."/>
            <person name="Hung C.-Y."/>
            <person name="McMahan C."/>
            <person name="White J."/>
            <person name="Sykes S."/>
            <person name="Heiman D."/>
            <person name="Young S."/>
            <person name="Zeng Q."/>
            <person name="Abouelleil A."/>
            <person name="Aftuck L."/>
            <person name="Bessette D."/>
            <person name="Brown A."/>
            <person name="FitzGerald M."/>
            <person name="Lui A."/>
            <person name="Macdonald J.P."/>
            <person name="Priest M."/>
            <person name="Orbach M.J."/>
            <person name="Galgiani J.N."/>
            <person name="Kirkland T.N."/>
            <person name="Cole G.T."/>
            <person name="Birren B.W."/>
            <person name="Henn M.R."/>
            <person name="Taylor J.W."/>
            <person name="Rounsley S.D."/>
        </authorList>
    </citation>
    <scope>GENOME REANNOTATION</scope>
    <source>
        <strain evidence="3">RS</strain>
    </source>
</reference>
<dbReference type="GeneID" id="4560053"/>
<dbReference type="Proteomes" id="UP000001261">
    <property type="component" value="Unassembled WGS sequence"/>
</dbReference>
<dbReference type="AlphaFoldDB" id="A0A0D8JVR6"/>
<gene>
    <name evidence="2" type="ORF">CIMG_10471</name>
</gene>
<dbReference type="EMBL" id="GG704911">
    <property type="protein sequence ID" value="KJF60373.1"/>
    <property type="molecule type" value="Genomic_DNA"/>
</dbReference>
<evidence type="ECO:0000313" key="3">
    <source>
        <dbReference type="Proteomes" id="UP000001261"/>
    </source>
</evidence>
<dbReference type="OrthoDB" id="5426563at2759"/>
<dbReference type="OMA" id="AISIRIN"/>
<name>A0A0D8JVR6_COCIM</name>
<dbReference type="InParanoid" id="A0A0D8JVR6"/>
<sequence>MNWTGGRLFRHSFKDKSTLKAREKLHFAKARRLALKGRRRALSPLRISGSAPELQGASGPSTIKFKGKGTGLEYSKSTDNGQYFKGNENPEPALKTRSHQPPNGHSNKPPRSRGQFLEENLLRSPTARDESIEAIRRRLLQKNDWAGLSISRPLNVHFTTEEERYNCGRRRPLTEADRERLTLAGKQRVPIFRSYEWPSKKRKKQYRDDDSSTAQNLDAISIRINEQKMVPLTPRLRTESHFLSQASSESMLLDTEEAIEGYDFESSSIIVNPRSSGNLDVFWDQDNDDLSAIQNQETEELGQGATCLPSSELSRLPVLDRNGTFTAHGHQTKYIPPGSRDFVILNERHLKSVETSSGVAGCERKSLIGELTGKHNNPPFSKEYEMPKGHIADSYIERQMRPSLAKSSRSVFFGQTVEERADDFPNADEIWKRLVFGPKTERTRASEKLDSPFFASRKPIGIEDTSSISEAGESKDNITVPGEASTTSDTFKTAINTSINCASPVVADGQFMPSETDFLSQFSPMGGYIEEFLGGMSTYNNAASPNQSIYLTSPEAMPKSQNVLQDLDEAACGSHTWLSQSSVRSSLDPLHLEMNAFESPRQSFSKKVHFSRHPEAQTMSIYMGLRF</sequence>
<feature type="region of interest" description="Disordered" evidence="1">
    <location>
        <begin position="464"/>
        <end position="486"/>
    </location>
</feature>
<dbReference type="KEGG" id="cim:CIMG_10471"/>
<evidence type="ECO:0000313" key="2">
    <source>
        <dbReference type="EMBL" id="KJF60373.1"/>
    </source>
</evidence>
<accession>A0A0D8JVR6</accession>
<feature type="region of interest" description="Disordered" evidence="1">
    <location>
        <begin position="46"/>
        <end position="123"/>
    </location>
</feature>
<reference evidence="3" key="1">
    <citation type="journal article" date="2009" name="Genome Res.">
        <title>Comparative genomic analyses of the human fungal pathogens Coccidioides and their relatives.</title>
        <authorList>
            <person name="Sharpton T.J."/>
            <person name="Stajich J.E."/>
            <person name="Rounsley S.D."/>
            <person name="Gardner M.J."/>
            <person name="Wortman J.R."/>
            <person name="Jordar V.S."/>
            <person name="Maiti R."/>
            <person name="Kodira C.D."/>
            <person name="Neafsey D.E."/>
            <person name="Zeng Q."/>
            <person name="Hung C.-Y."/>
            <person name="McMahan C."/>
            <person name="Muszewska A."/>
            <person name="Grynberg M."/>
            <person name="Mandel M.A."/>
            <person name="Kellner E.M."/>
            <person name="Barker B.M."/>
            <person name="Galgiani J.N."/>
            <person name="Orbach M.J."/>
            <person name="Kirkland T.N."/>
            <person name="Cole G.T."/>
            <person name="Henn M.R."/>
            <person name="Birren B.W."/>
            <person name="Taylor J.W."/>
        </authorList>
    </citation>
    <scope>NUCLEOTIDE SEQUENCE [LARGE SCALE GENOMIC DNA]</scope>
    <source>
        <strain evidence="3">RS</strain>
    </source>
</reference>
<protein>
    <submittedName>
        <fullName evidence="2">Uncharacterized protein</fullName>
    </submittedName>
</protein>
<proteinExistence type="predicted"/>
<dbReference type="RefSeq" id="XP_012214216.1">
    <property type="nucleotide sequence ID" value="XM_012358793.1"/>
</dbReference>
<dbReference type="VEuPathDB" id="FungiDB:CIMG_10471"/>
<evidence type="ECO:0000256" key="1">
    <source>
        <dbReference type="SAM" id="MobiDB-lite"/>
    </source>
</evidence>
<keyword evidence="3" id="KW-1185">Reference proteome</keyword>
<organism evidence="2 3">
    <name type="scientific">Coccidioides immitis (strain RS)</name>
    <name type="common">Valley fever fungus</name>
    <dbReference type="NCBI Taxonomy" id="246410"/>
    <lineage>
        <taxon>Eukaryota</taxon>
        <taxon>Fungi</taxon>
        <taxon>Dikarya</taxon>
        <taxon>Ascomycota</taxon>
        <taxon>Pezizomycotina</taxon>
        <taxon>Eurotiomycetes</taxon>
        <taxon>Eurotiomycetidae</taxon>
        <taxon>Onygenales</taxon>
        <taxon>Onygenaceae</taxon>
        <taxon>Coccidioides</taxon>
    </lineage>
</organism>